<evidence type="ECO:0000313" key="3">
    <source>
        <dbReference type="EMBL" id="KAK3928936.1"/>
    </source>
</evidence>
<accession>A0AAE1HYL1</accession>
<reference evidence="3" key="2">
    <citation type="journal article" date="2023" name="BMC Genomics">
        <title>Pest status, molecular evolution, and epigenetic factors derived from the genome assembly of Frankliniella fusca, a thysanopteran phytovirus vector.</title>
        <authorList>
            <person name="Catto M.A."/>
            <person name="Labadie P.E."/>
            <person name="Jacobson A.L."/>
            <person name="Kennedy G.G."/>
            <person name="Srinivasan R."/>
            <person name="Hunt B.G."/>
        </authorList>
    </citation>
    <scope>NUCLEOTIDE SEQUENCE</scope>
    <source>
        <strain evidence="3">PL_HMW_Pooled</strain>
    </source>
</reference>
<name>A0AAE1HYL1_9NEOP</name>
<evidence type="ECO:0000259" key="2">
    <source>
        <dbReference type="Pfam" id="PF25273"/>
    </source>
</evidence>
<keyword evidence="4" id="KW-1185">Reference proteome</keyword>
<organism evidence="3 4">
    <name type="scientific">Frankliniella fusca</name>
    <dbReference type="NCBI Taxonomy" id="407009"/>
    <lineage>
        <taxon>Eukaryota</taxon>
        <taxon>Metazoa</taxon>
        <taxon>Ecdysozoa</taxon>
        <taxon>Arthropoda</taxon>
        <taxon>Hexapoda</taxon>
        <taxon>Insecta</taxon>
        <taxon>Pterygota</taxon>
        <taxon>Neoptera</taxon>
        <taxon>Paraneoptera</taxon>
        <taxon>Thysanoptera</taxon>
        <taxon>Terebrantia</taxon>
        <taxon>Thripoidea</taxon>
        <taxon>Thripidae</taxon>
        <taxon>Frankliniella</taxon>
    </lineage>
</organism>
<dbReference type="InterPro" id="IPR057191">
    <property type="entry name" value="DUF7869"/>
</dbReference>
<dbReference type="PANTHER" id="PTHR10773">
    <property type="entry name" value="DNA-DIRECTED RNA POLYMERASES I, II, AND III SUBUNIT RPABC2"/>
    <property type="match status" value="1"/>
</dbReference>
<dbReference type="Pfam" id="PF25273">
    <property type="entry name" value="DUF7869"/>
    <property type="match status" value="1"/>
</dbReference>
<feature type="compositionally biased region" description="Basic residues" evidence="1">
    <location>
        <begin position="117"/>
        <end position="130"/>
    </location>
</feature>
<dbReference type="Proteomes" id="UP001219518">
    <property type="component" value="Unassembled WGS sequence"/>
</dbReference>
<reference evidence="3" key="1">
    <citation type="submission" date="2021-07" db="EMBL/GenBank/DDBJ databases">
        <authorList>
            <person name="Catto M.A."/>
            <person name="Jacobson A."/>
            <person name="Kennedy G."/>
            <person name="Labadie P."/>
            <person name="Hunt B.G."/>
            <person name="Srinivasan R."/>
        </authorList>
    </citation>
    <scope>NUCLEOTIDE SEQUENCE</scope>
    <source>
        <strain evidence="3">PL_HMW_Pooled</strain>
        <tissue evidence="3">Head</tissue>
    </source>
</reference>
<evidence type="ECO:0000313" key="4">
    <source>
        <dbReference type="Proteomes" id="UP001219518"/>
    </source>
</evidence>
<dbReference type="AlphaFoldDB" id="A0AAE1HYL1"/>
<sequence>MYYHDGDLLPEYGVIEARPVAASPRVDNWNVTEITELRGSTQVPVPPISFSPSSAQWDVGHNVEKQQTVRRALFHQQGSLVENSNVLDTSNPDHSFETPTMNASPLGEITPTDAGKKRNNPPRKNVRKRTRETSEWATQKAKKSFNEGVAHVTPKGIKKKARSMKPGCHIRCRKCKQRIPEPERERIFKQFWKLDSLHRKRDFITRSVSSKKPETCSTIASRAKNSVRCYSFTVRSGGTEKKVIVCKKMFIETLGIPDCWVETAFKKCKGGYGQSPDKRGRHQNRPNKVQENTLASVRRHISSFARVPSHYTREKSKREYLEPHIKSVERMYRIYVNWAKGINTEKIASINTYRKIFNREFNLGFFLPRKDQCEICNKWKNGRDNLERREMVSEYTTHLQNKKLVYKLKKEDKASASDLKCVACFDLQKVLPCPRSETSLFFYKNKLSLYNFTVFDLRLKEGHCYIWTEVDAHKGANEIGSNLYHFIKTKEEEGIKEFVFWSDSPTGQNRNRMIFSMFMLAAAKLQIKITHRFLESGHSYSEADSMHARIENEAERKEIFTPDEWVKLIEEAKQDGKQYIINRLETGKVSDLHYLVDRQNWDRNTSNEQVHWSKVREVVTDSKNPNTVFYRYNFTEQLKTVIVTMKDRSILDLTAFTPPCAYPSKFPLSDKKKKDIQFLCRKKAIPSKYHSVFDEYLAV</sequence>
<proteinExistence type="predicted"/>
<evidence type="ECO:0000256" key="1">
    <source>
        <dbReference type="SAM" id="MobiDB-lite"/>
    </source>
</evidence>
<dbReference type="EMBL" id="JAHWGI010001358">
    <property type="protein sequence ID" value="KAK3928936.1"/>
    <property type="molecule type" value="Genomic_DNA"/>
</dbReference>
<feature type="domain" description="DUF7869" evidence="2">
    <location>
        <begin position="501"/>
        <end position="617"/>
    </location>
</feature>
<dbReference type="PANTHER" id="PTHR10773:SF19">
    <property type="match status" value="1"/>
</dbReference>
<comment type="caution">
    <text evidence="3">The sequence shown here is derived from an EMBL/GenBank/DDBJ whole genome shotgun (WGS) entry which is preliminary data.</text>
</comment>
<gene>
    <name evidence="3" type="ORF">KUF71_002849</name>
</gene>
<feature type="region of interest" description="Disordered" evidence="1">
    <location>
        <begin position="83"/>
        <end position="136"/>
    </location>
</feature>
<protein>
    <submittedName>
        <fullName evidence="3">tRNA pseudouridine synthase D</fullName>
    </submittedName>
</protein>
<feature type="compositionally biased region" description="Polar residues" evidence="1">
    <location>
        <begin position="83"/>
        <end position="103"/>
    </location>
</feature>